<dbReference type="Gene3D" id="2.60.120.620">
    <property type="entry name" value="q2cbj1_9rhob like domain"/>
    <property type="match status" value="1"/>
</dbReference>
<dbReference type="PANTHER" id="PTHR10869">
    <property type="entry name" value="PROLYL 4-HYDROXYLASE ALPHA SUBUNIT"/>
    <property type="match status" value="1"/>
</dbReference>
<dbReference type="GO" id="GO:0005506">
    <property type="term" value="F:iron ion binding"/>
    <property type="evidence" value="ECO:0007669"/>
    <property type="project" value="InterPro"/>
</dbReference>
<evidence type="ECO:0000256" key="3">
    <source>
        <dbReference type="ARBA" id="ARBA00022964"/>
    </source>
</evidence>
<proteinExistence type="predicted"/>
<name>A0A6C0F3M2_9ZZZZ</name>
<keyword evidence="2" id="KW-0479">Metal-binding</keyword>
<feature type="domain" description="Prolyl 4-hydroxylase alpha subunit" evidence="6">
    <location>
        <begin position="15"/>
        <end position="209"/>
    </location>
</feature>
<dbReference type="SMART" id="SM00702">
    <property type="entry name" value="P4Hc"/>
    <property type="match status" value="1"/>
</dbReference>
<dbReference type="GO" id="GO:0031418">
    <property type="term" value="F:L-ascorbic acid binding"/>
    <property type="evidence" value="ECO:0007669"/>
    <property type="project" value="InterPro"/>
</dbReference>
<sequence>MKIIDDEFEKDEYTKFIYTNSRSLPPELCKEIIEKFDESKNKYDGVTMSGVNKQIKDTKDLLMMGSEWERIRVTLRNELYYCLKKHLNALSIKDDFKSKNNNSTLEDFRIKFEDISIESFMVQKYKVREGRYVYHNDSMIDWPKNKKRFMTYLWYLNDVQEGGETTFNGEYQIKPTAGKLILFPACWTFPHCGKMPMSDNKYIITGWIYTITHS</sequence>
<dbReference type="GO" id="GO:0016705">
    <property type="term" value="F:oxidoreductase activity, acting on paired donors, with incorporation or reduction of molecular oxygen"/>
    <property type="evidence" value="ECO:0007669"/>
    <property type="project" value="InterPro"/>
</dbReference>
<accession>A0A6C0F3M2</accession>
<dbReference type="Pfam" id="PF13640">
    <property type="entry name" value="2OG-FeII_Oxy_3"/>
    <property type="match status" value="1"/>
</dbReference>
<evidence type="ECO:0000256" key="2">
    <source>
        <dbReference type="ARBA" id="ARBA00022723"/>
    </source>
</evidence>
<evidence type="ECO:0000256" key="1">
    <source>
        <dbReference type="ARBA" id="ARBA00001961"/>
    </source>
</evidence>
<reference evidence="7" key="1">
    <citation type="journal article" date="2020" name="Nature">
        <title>Giant virus diversity and host interactions through global metagenomics.</title>
        <authorList>
            <person name="Schulz F."/>
            <person name="Roux S."/>
            <person name="Paez-Espino D."/>
            <person name="Jungbluth S."/>
            <person name="Walsh D.A."/>
            <person name="Denef V.J."/>
            <person name="McMahon K.D."/>
            <person name="Konstantinidis K.T."/>
            <person name="Eloe-Fadrosh E.A."/>
            <person name="Kyrpides N.C."/>
            <person name="Woyke T."/>
        </authorList>
    </citation>
    <scope>NUCLEOTIDE SEQUENCE</scope>
    <source>
        <strain evidence="7">GVMAG-M-3300009180-1</strain>
    </source>
</reference>
<keyword evidence="4" id="KW-0560">Oxidoreductase</keyword>
<comment type="cofactor">
    <cofactor evidence="1">
        <name>L-ascorbate</name>
        <dbReference type="ChEBI" id="CHEBI:38290"/>
    </cofactor>
</comment>
<dbReference type="EMBL" id="MN739015">
    <property type="protein sequence ID" value="QHT35233.1"/>
    <property type="molecule type" value="Genomic_DNA"/>
</dbReference>
<dbReference type="GO" id="GO:0051213">
    <property type="term" value="F:dioxygenase activity"/>
    <property type="evidence" value="ECO:0007669"/>
    <property type="project" value="UniProtKB-KW"/>
</dbReference>
<evidence type="ECO:0000259" key="6">
    <source>
        <dbReference type="SMART" id="SM00702"/>
    </source>
</evidence>
<dbReference type="InterPro" id="IPR044862">
    <property type="entry name" value="Pro_4_hyd_alph_FE2OG_OXY"/>
</dbReference>
<protein>
    <recommendedName>
        <fullName evidence="6">Prolyl 4-hydroxylase alpha subunit domain-containing protein</fullName>
    </recommendedName>
</protein>
<keyword evidence="5" id="KW-0408">Iron</keyword>
<dbReference type="PANTHER" id="PTHR10869:SF246">
    <property type="entry name" value="TRANSMEMBRANE PROLYL 4-HYDROXYLASE"/>
    <property type="match status" value="1"/>
</dbReference>
<keyword evidence="3" id="KW-0223">Dioxygenase</keyword>
<dbReference type="InterPro" id="IPR006620">
    <property type="entry name" value="Pro_4_hyd_alph"/>
</dbReference>
<dbReference type="AlphaFoldDB" id="A0A6C0F3M2"/>
<dbReference type="InterPro" id="IPR045054">
    <property type="entry name" value="P4HA-like"/>
</dbReference>
<evidence type="ECO:0000256" key="4">
    <source>
        <dbReference type="ARBA" id="ARBA00023002"/>
    </source>
</evidence>
<evidence type="ECO:0000256" key="5">
    <source>
        <dbReference type="ARBA" id="ARBA00023004"/>
    </source>
</evidence>
<evidence type="ECO:0000313" key="7">
    <source>
        <dbReference type="EMBL" id="QHT35233.1"/>
    </source>
</evidence>
<organism evidence="7">
    <name type="scientific">viral metagenome</name>
    <dbReference type="NCBI Taxonomy" id="1070528"/>
    <lineage>
        <taxon>unclassified sequences</taxon>
        <taxon>metagenomes</taxon>
        <taxon>organismal metagenomes</taxon>
    </lineage>
</organism>